<feature type="transmembrane region" description="Helical" evidence="1">
    <location>
        <begin position="57"/>
        <end position="78"/>
    </location>
</feature>
<evidence type="ECO:0000256" key="1">
    <source>
        <dbReference type="SAM" id="Phobius"/>
    </source>
</evidence>
<comment type="caution">
    <text evidence="2">The sequence shown here is derived from an EMBL/GenBank/DDBJ whole genome shotgun (WGS) entry which is preliminary data.</text>
</comment>
<evidence type="ECO:0000313" key="2">
    <source>
        <dbReference type="EMBL" id="TSC65070.1"/>
    </source>
</evidence>
<keyword evidence="1" id="KW-0472">Membrane</keyword>
<protein>
    <submittedName>
        <fullName evidence="2">Uncharacterized protein</fullName>
    </submittedName>
</protein>
<evidence type="ECO:0000313" key="3">
    <source>
        <dbReference type="Proteomes" id="UP000319613"/>
    </source>
</evidence>
<proteinExistence type="predicted"/>
<keyword evidence="1" id="KW-0812">Transmembrane</keyword>
<dbReference type="Proteomes" id="UP000319613">
    <property type="component" value="Unassembled WGS sequence"/>
</dbReference>
<feature type="transmembrane region" description="Helical" evidence="1">
    <location>
        <begin position="28"/>
        <end position="45"/>
    </location>
</feature>
<name>A0A554J9V4_9BACT</name>
<accession>A0A554J9V4</accession>
<dbReference type="EMBL" id="VMFF01000071">
    <property type="protein sequence ID" value="TSC65070.1"/>
    <property type="molecule type" value="Genomic_DNA"/>
</dbReference>
<gene>
    <name evidence="2" type="ORF">G01um101477_630</name>
</gene>
<sequence>MFKLMKKTVDFFDKLEDKLRGHLSKYPIPYAIIGGIGIVLFWRGVWHLADDFNISSFASLVSGTVILLLVGLFTSMFIGDHIILSGLRHEKKVTDTTEKEVETEKDILEDIQEDLHKVRSKLK</sequence>
<reference evidence="2 3" key="1">
    <citation type="submission" date="2017-07" db="EMBL/GenBank/DDBJ databases">
        <title>Mechanisms for carbon and nitrogen cycling indicate functional differentiation within the Candidate Phyla Radiation.</title>
        <authorList>
            <person name="Danczak R.E."/>
            <person name="Johnston M.D."/>
            <person name="Kenah C."/>
            <person name="Slattery M."/>
            <person name="Wrighton K.C."/>
            <person name="Wilkins M.J."/>
        </authorList>
    </citation>
    <scope>NUCLEOTIDE SEQUENCE [LARGE SCALE GENOMIC DNA]</scope>
    <source>
        <strain evidence="2">Gr01-1014_77</strain>
    </source>
</reference>
<dbReference type="AlphaFoldDB" id="A0A554J9V4"/>
<organism evidence="2 3">
    <name type="scientific">Candidatus Doudnabacteria bacterium Gr01-1014_77</name>
    <dbReference type="NCBI Taxonomy" id="2017133"/>
    <lineage>
        <taxon>Bacteria</taxon>
        <taxon>Candidatus Doudnaibacteriota</taxon>
    </lineage>
</organism>
<keyword evidence="1" id="KW-1133">Transmembrane helix</keyword>